<proteinExistence type="predicted"/>
<dbReference type="HOGENOM" id="CLU_1332292_0_0_1"/>
<dbReference type="InParanoid" id="A0A0C3G940"/>
<evidence type="ECO:0000313" key="3">
    <source>
        <dbReference type="Proteomes" id="UP000054321"/>
    </source>
</evidence>
<accession>A0A0C3G940</accession>
<evidence type="ECO:0000313" key="2">
    <source>
        <dbReference type="EMBL" id="KIM92725.1"/>
    </source>
</evidence>
<reference evidence="2 3" key="1">
    <citation type="submission" date="2014-04" db="EMBL/GenBank/DDBJ databases">
        <authorList>
            <consortium name="DOE Joint Genome Institute"/>
            <person name="Kuo A."/>
            <person name="Martino E."/>
            <person name="Perotto S."/>
            <person name="Kohler A."/>
            <person name="Nagy L.G."/>
            <person name="Floudas D."/>
            <person name="Copeland A."/>
            <person name="Barry K.W."/>
            <person name="Cichocki N."/>
            <person name="Veneault-Fourrey C."/>
            <person name="LaButti K."/>
            <person name="Lindquist E.A."/>
            <person name="Lipzen A."/>
            <person name="Lundell T."/>
            <person name="Morin E."/>
            <person name="Murat C."/>
            <person name="Sun H."/>
            <person name="Tunlid A."/>
            <person name="Henrissat B."/>
            <person name="Grigoriev I.V."/>
            <person name="Hibbett D.S."/>
            <person name="Martin F."/>
            <person name="Nordberg H.P."/>
            <person name="Cantor M.N."/>
            <person name="Hua S.X."/>
        </authorList>
    </citation>
    <scope>NUCLEOTIDE SEQUENCE [LARGE SCALE GENOMIC DNA]</scope>
    <source>
        <strain evidence="2 3">Zn</strain>
    </source>
</reference>
<dbReference type="AlphaFoldDB" id="A0A0C3G940"/>
<evidence type="ECO:0000256" key="1">
    <source>
        <dbReference type="SAM" id="MobiDB-lite"/>
    </source>
</evidence>
<feature type="compositionally biased region" description="Polar residues" evidence="1">
    <location>
        <begin position="48"/>
        <end position="70"/>
    </location>
</feature>
<reference evidence="3" key="2">
    <citation type="submission" date="2015-01" db="EMBL/GenBank/DDBJ databases">
        <title>Evolutionary Origins and Diversification of the Mycorrhizal Mutualists.</title>
        <authorList>
            <consortium name="DOE Joint Genome Institute"/>
            <consortium name="Mycorrhizal Genomics Consortium"/>
            <person name="Kohler A."/>
            <person name="Kuo A."/>
            <person name="Nagy L.G."/>
            <person name="Floudas D."/>
            <person name="Copeland A."/>
            <person name="Barry K.W."/>
            <person name="Cichocki N."/>
            <person name="Veneault-Fourrey C."/>
            <person name="LaButti K."/>
            <person name="Lindquist E.A."/>
            <person name="Lipzen A."/>
            <person name="Lundell T."/>
            <person name="Morin E."/>
            <person name="Murat C."/>
            <person name="Riley R."/>
            <person name="Ohm R."/>
            <person name="Sun H."/>
            <person name="Tunlid A."/>
            <person name="Henrissat B."/>
            <person name="Grigoriev I.V."/>
            <person name="Hibbett D.S."/>
            <person name="Martin F."/>
        </authorList>
    </citation>
    <scope>NUCLEOTIDE SEQUENCE [LARGE SCALE GENOMIC DNA]</scope>
    <source>
        <strain evidence="3">Zn</strain>
    </source>
</reference>
<gene>
    <name evidence="2" type="ORF">OIDMADRAFT_62302</name>
</gene>
<feature type="region of interest" description="Disordered" evidence="1">
    <location>
        <begin position="48"/>
        <end position="149"/>
    </location>
</feature>
<organism evidence="2 3">
    <name type="scientific">Oidiodendron maius (strain Zn)</name>
    <dbReference type="NCBI Taxonomy" id="913774"/>
    <lineage>
        <taxon>Eukaryota</taxon>
        <taxon>Fungi</taxon>
        <taxon>Dikarya</taxon>
        <taxon>Ascomycota</taxon>
        <taxon>Pezizomycotina</taxon>
        <taxon>Leotiomycetes</taxon>
        <taxon>Leotiomycetes incertae sedis</taxon>
        <taxon>Myxotrichaceae</taxon>
        <taxon>Oidiodendron</taxon>
    </lineage>
</organism>
<dbReference type="EMBL" id="KN832908">
    <property type="protein sequence ID" value="KIM92725.1"/>
    <property type="molecule type" value="Genomic_DNA"/>
</dbReference>
<keyword evidence="3" id="KW-1185">Reference proteome</keyword>
<protein>
    <submittedName>
        <fullName evidence="2">Uncharacterized protein</fullName>
    </submittedName>
</protein>
<sequence>MRLETIKARHLISLLVMAGRLGYKDTNSGEYNAVDYLVQEANKDTFGANSASALPSTRSGHGRSETTATPRPSPVEASLGPKRRKADECGSLGPPHASAHPTRLGAGPLDKQKSNNMRRNRVRVGMREQGHTSAMASGKPGSGPGTTVKSVPQPRAAVLQLSNVLKRPYIRHGVCPIRSSDSKQSQGIYRQRIEFVVITDTQLESS</sequence>
<name>A0A0C3G940_OIDMZ</name>
<dbReference type="Proteomes" id="UP000054321">
    <property type="component" value="Unassembled WGS sequence"/>
</dbReference>